<evidence type="ECO:0000313" key="2">
    <source>
        <dbReference type="Proteomes" id="UP000664915"/>
    </source>
</evidence>
<keyword evidence="2" id="KW-1185">Reference proteome</keyword>
<reference evidence="1" key="1">
    <citation type="submission" date="2020-09" db="EMBL/GenBank/DDBJ databases">
        <authorList>
            <person name="Zhang D."/>
            <person name="Hatherill J.R."/>
            <person name="Ramirez J.F."/>
            <person name="Edinger B."/>
            <person name="Balarin R."/>
            <person name="Sullivan A."/>
            <person name="Humpal K.M."/>
            <person name="Guseva A."/>
            <person name="Butela K.A."/>
            <person name="Garlena R.A."/>
            <person name="Russell D.A."/>
            <person name="Pope W.H."/>
            <person name="Jacobs-Sera D."/>
            <person name="Hatfull G.F."/>
        </authorList>
    </citation>
    <scope>NUCLEOTIDE SEQUENCE</scope>
</reference>
<accession>A0A879R453</accession>
<dbReference type="RefSeq" id="YP_010670235.1">
    <property type="nucleotide sequence ID" value="NC_070963.1"/>
</dbReference>
<evidence type="ECO:0000313" key="1">
    <source>
        <dbReference type="EMBL" id="QPX48225.1"/>
    </source>
</evidence>
<sequence>MRDALIVVVKPLIISIATHPAVKNLVLDLLKKYVDSTDNSIDNVVYELVKEKLFQPQR</sequence>
<dbReference type="Proteomes" id="UP000664915">
    <property type="component" value="Segment"/>
</dbReference>
<name>A0A879R453_9CAUD</name>
<protein>
    <submittedName>
        <fullName evidence="1">Uncharacterized protein</fullName>
    </submittedName>
</protein>
<organism evidence="1 2">
    <name type="scientific">Synechococcus phage S-SRM01</name>
    <dbReference type="NCBI Taxonomy" id="2781608"/>
    <lineage>
        <taxon>Viruses</taxon>
        <taxon>Duplodnaviria</taxon>
        <taxon>Heunggongvirae</taxon>
        <taxon>Uroviricota</taxon>
        <taxon>Caudoviricetes</taxon>
        <taxon>Pantevenvirales</taxon>
        <taxon>Kyanoviridae</taxon>
        <taxon>Serangoonvirus</taxon>
        <taxon>Serangoonvirus essarone</taxon>
    </lineage>
</organism>
<proteinExistence type="predicted"/>
<dbReference type="GeneID" id="77946430"/>
<dbReference type="EMBL" id="MW015081">
    <property type="protein sequence ID" value="QPX48225.1"/>
    <property type="molecule type" value="Genomic_DNA"/>
</dbReference>
<dbReference type="KEGG" id="vg:77946430"/>